<name>A0ABU3KJG9_9BURK</name>
<dbReference type="PANTHER" id="PTHR37943">
    <property type="entry name" value="PROTEIN VES"/>
    <property type="match status" value="1"/>
</dbReference>
<keyword evidence="2" id="KW-1185">Reference proteome</keyword>
<dbReference type="SUPFAM" id="SSF51182">
    <property type="entry name" value="RmlC-like cupins"/>
    <property type="match status" value="1"/>
</dbReference>
<dbReference type="Proteomes" id="UP001321700">
    <property type="component" value="Unassembled WGS sequence"/>
</dbReference>
<organism evidence="1 2">
    <name type="scientific">Rhodoferax potami</name>
    <dbReference type="NCBI Taxonomy" id="3068338"/>
    <lineage>
        <taxon>Bacteria</taxon>
        <taxon>Pseudomonadati</taxon>
        <taxon>Pseudomonadota</taxon>
        <taxon>Betaproteobacteria</taxon>
        <taxon>Burkholderiales</taxon>
        <taxon>Comamonadaceae</taxon>
        <taxon>Rhodoferax</taxon>
    </lineage>
</organism>
<reference evidence="1 2" key="1">
    <citation type="submission" date="2023-08" db="EMBL/GenBank/DDBJ databases">
        <title>Rhodoferax potami sp. nov. and Rhodoferax mekongensis sp. nov., isolated from the Mekong River in Thailand.</title>
        <authorList>
            <person name="Kitikhun S."/>
            <person name="Charoenyingcharoen P."/>
            <person name="Siriarchawattana P."/>
            <person name="Likhitrattanapisal S."/>
            <person name="Nilsakha T."/>
            <person name="Chanpet A."/>
            <person name="Rattanawaree P."/>
            <person name="Ingsriswang S."/>
        </authorList>
    </citation>
    <scope>NUCLEOTIDE SEQUENCE [LARGE SCALE GENOMIC DNA]</scope>
    <source>
        <strain evidence="1 2">TBRC 17660</strain>
    </source>
</reference>
<protein>
    <submittedName>
        <fullName evidence="1">HutD family protein</fullName>
    </submittedName>
</protein>
<dbReference type="PANTHER" id="PTHR37943:SF1">
    <property type="entry name" value="PROTEIN VES"/>
    <property type="match status" value="1"/>
</dbReference>
<proteinExistence type="predicted"/>
<dbReference type="EMBL" id="JAVBIK010000001">
    <property type="protein sequence ID" value="MDT7517686.1"/>
    <property type="molecule type" value="Genomic_DNA"/>
</dbReference>
<dbReference type="InterPro" id="IPR010282">
    <property type="entry name" value="Uncharacterised_HutD/Ves"/>
</dbReference>
<dbReference type="RefSeq" id="WP_313873497.1">
    <property type="nucleotide sequence ID" value="NZ_JAVBIK010000001.1"/>
</dbReference>
<dbReference type="InterPro" id="IPR014710">
    <property type="entry name" value="RmlC-like_jellyroll"/>
</dbReference>
<evidence type="ECO:0000313" key="2">
    <source>
        <dbReference type="Proteomes" id="UP001321700"/>
    </source>
</evidence>
<dbReference type="Pfam" id="PF05962">
    <property type="entry name" value="HutD"/>
    <property type="match status" value="1"/>
</dbReference>
<dbReference type="CDD" id="cd20293">
    <property type="entry name" value="cupin_HutD_N"/>
    <property type="match status" value="1"/>
</dbReference>
<dbReference type="Gene3D" id="2.60.120.10">
    <property type="entry name" value="Jelly Rolls"/>
    <property type="match status" value="1"/>
</dbReference>
<accession>A0ABU3KJG9</accession>
<evidence type="ECO:0000313" key="1">
    <source>
        <dbReference type="EMBL" id="MDT7517686.1"/>
    </source>
</evidence>
<gene>
    <name evidence="1" type="ORF">RAE19_02845</name>
</gene>
<dbReference type="InterPro" id="IPR011051">
    <property type="entry name" value="RmlC_Cupin_sf"/>
</dbReference>
<sequence length="198" mass="21318">MTLQIIHAQECAPQPWRNGGGQTRELLVWPPEGEWQLRISRADIAADGPFSAFPGVQRWFAVLEGAGVALALPVPQTLRAGDAPLAFDGAAAPGCRLLKGPTQDLNLMVRQDRGFMQIVIAGQPWHSLLAMRGLYSTGAGTWSNGARQVQISAHTLLWDESPNTAPWTFTPDTCAEPTHGAPAYWLGFTPHTSDGATP</sequence>
<comment type="caution">
    <text evidence="1">The sequence shown here is derived from an EMBL/GenBank/DDBJ whole genome shotgun (WGS) entry which is preliminary data.</text>
</comment>